<dbReference type="EMBL" id="BAABZQ010000001">
    <property type="protein sequence ID" value="GAA6501328.1"/>
    <property type="molecule type" value="Genomic_DNA"/>
</dbReference>
<evidence type="ECO:0000256" key="1">
    <source>
        <dbReference type="SAM" id="Phobius"/>
    </source>
</evidence>
<evidence type="ECO:0000313" key="3">
    <source>
        <dbReference type="Proteomes" id="UP001600941"/>
    </source>
</evidence>
<organism evidence="2 3">
    <name type="scientific">Blautia parvula</name>
    <dbReference type="NCBI Taxonomy" id="2877527"/>
    <lineage>
        <taxon>Bacteria</taxon>
        <taxon>Bacillati</taxon>
        <taxon>Bacillota</taxon>
        <taxon>Clostridia</taxon>
        <taxon>Lachnospirales</taxon>
        <taxon>Lachnospiraceae</taxon>
        <taxon>Blautia</taxon>
    </lineage>
</organism>
<evidence type="ECO:0008006" key="4">
    <source>
        <dbReference type="Google" id="ProtNLM"/>
    </source>
</evidence>
<sequence length="106" mass="11382">MAKKRYKYSFTKKRHTRGGVESSILALMSGLLFFGAAICSLVMSGQGGMYLGAMGILALGLSVYGFILGLKSFSEQNRAFLYSKIGSVANGVLMVIWIALFLVGIS</sequence>
<accession>A0ABQ0BXS1</accession>
<keyword evidence="1" id="KW-0472">Membrane</keyword>
<protein>
    <recommendedName>
        <fullName evidence="4">Calcium:proton exchanger</fullName>
    </recommendedName>
</protein>
<name>A0ABQ0BXS1_9FIRM</name>
<feature type="transmembrane region" description="Helical" evidence="1">
    <location>
        <begin position="81"/>
        <end position="105"/>
    </location>
</feature>
<dbReference type="Proteomes" id="UP001600941">
    <property type="component" value="Unassembled WGS sequence"/>
</dbReference>
<dbReference type="InterPro" id="IPR046140">
    <property type="entry name" value="DUF6142"/>
</dbReference>
<keyword evidence="1" id="KW-0812">Transmembrane</keyword>
<dbReference type="Pfam" id="PF19639">
    <property type="entry name" value="DUF6142"/>
    <property type="match status" value="1"/>
</dbReference>
<dbReference type="RefSeq" id="WP_033140976.1">
    <property type="nucleotide sequence ID" value="NZ_AP031413.1"/>
</dbReference>
<keyword evidence="3" id="KW-1185">Reference proteome</keyword>
<feature type="transmembrane region" description="Helical" evidence="1">
    <location>
        <begin position="20"/>
        <end position="43"/>
    </location>
</feature>
<feature type="transmembrane region" description="Helical" evidence="1">
    <location>
        <begin position="49"/>
        <end position="69"/>
    </location>
</feature>
<evidence type="ECO:0000313" key="2">
    <source>
        <dbReference type="EMBL" id="GAA6501328.1"/>
    </source>
</evidence>
<proteinExistence type="predicted"/>
<reference evidence="2 3" key="1">
    <citation type="submission" date="2024-04" db="EMBL/GenBank/DDBJ databases">
        <title>Defined microbial consortia suppress multidrug-resistant proinflammatory Enterobacteriaceae via ecological control.</title>
        <authorList>
            <person name="Furuichi M."/>
            <person name="Kawaguchi T."/>
            <person name="Pust M."/>
            <person name="Yasuma K."/>
            <person name="Plichta D."/>
            <person name="Hasegawa N."/>
            <person name="Ohya T."/>
            <person name="Bhattarai S."/>
            <person name="Sasajima S."/>
            <person name="Aoto Y."/>
            <person name="Tuganbaev T."/>
            <person name="Yaginuma M."/>
            <person name="Ueda M."/>
            <person name="Okahashi N."/>
            <person name="Amafuji K."/>
            <person name="Kiridooshi Y."/>
            <person name="Sugita K."/>
            <person name="Strazar M."/>
            <person name="Skelly A."/>
            <person name="Suda W."/>
            <person name="Hattori M."/>
            <person name="Nakamoto N."/>
            <person name="Caballero S."/>
            <person name="Norman J."/>
            <person name="Olle B."/>
            <person name="Tanoue T."/>
            <person name="Arita M."/>
            <person name="Bucci V."/>
            <person name="Atarashi K."/>
            <person name="Xavier R."/>
            <person name="Honda K."/>
        </authorList>
    </citation>
    <scope>NUCLEOTIDE SEQUENCE [LARGE SCALE GENOMIC DNA]</scope>
    <source>
        <strain evidence="3">k34-0107-D12</strain>
    </source>
</reference>
<gene>
    <name evidence="2" type="ORF">K340107D12_41440</name>
</gene>
<keyword evidence="1" id="KW-1133">Transmembrane helix</keyword>
<comment type="caution">
    <text evidence="2">The sequence shown here is derived from an EMBL/GenBank/DDBJ whole genome shotgun (WGS) entry which is preliminary data.</text>
</comment>